<dbReference type="Gene3D" id="1.10.287.130">
    <property type="match status" value="1"/>
</dbReference>
<evidence type="ECO:0000313" key="10">
    <source>
        <dbReference type="EMBL" id="CDL91319.1"/>
    </source>
</evidence>
<dbReference type="SUPFAM" id="SSF55785">
    <property type="entry name" value="PYP-like sensor domain (PAS domain)"/>
    <property type="match status" value="1"/>
</dbReference>
<protein>
    <recommendedName>
        <fullName evidence="2">histidine kinase</fullName>
        <ecNumber evidence="2">2.7.13.3</ecNumber>
    </recommendedName>
</protein>
<reference evidence="10 11" key="1">
    <citation type="journal article" date="2015" name="Genome Announc.">
        <title>Draft Genome Sequence of Clostridium tyrobutyricum Strain DIVETGP, Isolated from Cow's Milk for Grana Padano Production.</title>
        <authorList>
            <person name="Soggiu A."/>
            <person name="Piras C."/>
            <person name="Gaiarsa S."/>
            <person name="Sassera D."/>
            <person name="Roncada P."/>
            <person name="Bendixen E."/>
            <person name="Brasca M."/>
            <person name="Bonizzi L."/>
        </authorList>
    </citation>
    <scope>NUCLEOTIDE SEQUENCE [LARGE SCALE GENOMIC DNA]</scope>
    <source>
        <strain evidence="10 11">DIVETGP</strain>
    </source>
</reference>
<dbReference type="InterPro" id="IPR035965">
    <property type="entry name" value="PAS-like_dom_sf"/>
</dbReference>
<dbReference type="SMART" id="SM00388">
    <property type="entry name" value="HisKA"/>
    <property type="match status" value="1"/>
</dbReference>
<evidence type="ECO:0000256" key="3">
    <source>
        <dbReference type="ARBA" id="ARBA00022553"/>
    </source>
</evidence>
<evidence type="ECO:0000256" key="7">
    <source>
        <dbReference type="ARBA" id="ARBA00022840"/>
    </source>
</evidence>
<comment type="caution">
    <text evidence="10">The sequence shown here is derived from an EMBL/GenBank/DDBJ whole genome shotgun (WGS) entry which is preliminary data.</text>
</comment>
<gene>
    <name evidence="10" type="ORF">CTDIVETGP_1389</name>
</gene>
<evidence type="ECO:0000256" key="4">
    <source>
        <dbReference type="ARBA" id="ARBA00022679"/>
    </source>
</evidence>
<dbReference type="PANTHER" id="PTHR43547">
    <property type="entry name" value="TWO-COMPONENT HISTIDINE KINASE"/>
    <property type="match status" value="1"/>
</dbReference>
<feature type="domain" description="Histidine kinase" evidence="9">
    <location>
        <begin position="153"/>
        <end position="375"/>
    </location>
</feature>
<evidence type="ECO:0000256" key="2">
    <source>
        <dbReference type="ARBA" id="ARBA00012438"/>
    </source>
</evidence>
<evidence type="ECO:0000256" key="1">
    <source>
        <dbReference type="ARBA" id="ARBA00000085"/>
    </source>
</evidence>
<dbReference type="SMART" id="SM00387">
    <property type="entry name" value="HATPase_c"/>
    <property type="match status" value="1"/>
</dbReference>
<keyword evidence="4" id="KW-0808">Transferase</keyword>
<dbReference type="InterPro" id="IPR003661">
    <property type="entry name" value="HisK_dim/P_dom"/>
</dbReference>
<dbReference type="SUPFAM" id="SSF55874">
    <property type="entry name" value="ATPase domain of HSP90 chaperone/DNA topoisomerase II/histidine kinase"/>
    <property type="match status" value="1"/>
</dbReference>
<sequence>MILKNKACYNLLIENSRDSIIVHRFGKIIFLNESAAKIIGISQYNSIKDISMDDIIPKDNRELVNGIYNNIYIKKKTNYTFDQEIVDINGNMLLIRNTSTYFTYEGKPTVLTRIHDISSEKQIQKLEKDVQKSIKLLNESRELNKLITEFLSNVSHELKTPLNVIFSAVQVLDMNDDLTSKNYVVKEKKYLQIVKQNCYRLMRLIENLLDVTKLNSGFLKLSLHNSNIVSFVENITQSIVPYLDEKGIQLIFDTDTEEKIVAIDTDKMERIVLNLLSNSIKFTDKGGKIFVNIVDENDHVLIKFKDTGIGIPQDKIKLIFERFGQVNKSLRRPCEGSGIGLYLVKSFVELHGGTIDVKSKLGVGSEFIVNLPAKNVSENHDEIAIDSDSSLNKINMEFSDIYF</sequence>
<dbReference type="Proteomes" id="UP000019482">
    <property type="component" value="Unassembled WGS sequence"/>
</dbReference>
<accession>W6N7J1</accession>
<name>W6N7J1_CLOTY</name>
<organism evidence="10 11">
    <name type="scientific">Clostridium tyrobutyricum DIVETGP</name>
    <dbReference type="NCBI Taxonomy" id="1408889"/>
    <lineage>
        <taxon>Bacteria</taxon>
        <taxon>Bacillati</taxon>
        <taxon>Bacillota</taxon>
        <taxon>Clostridia</taxon>
        <taxon>Eubacteriales</taxon>
        <taxon>Clostridiaceae</taxon>
        <taxon>Clostridium</taxon>
    </lineage>
</organism>
<evidence type="ECO:0000256" key="5">
    <source>
        <dbReference type="ARBA" id="ARBA00022741"/>
    </source>
</evidence>
<dbReference type="CDD" id="cd00082">
    <property type="entry name" value="HisKA"/>
    <property type="match status" value="1"/>
</dbReference>
<dbReference type="Gene3D" id="3.30.450.20">
    <property type="entry name" value="PAS domain"/>
    <property type="match status" value="1"/>
</dbReference>
<dbReference type="SUPFAM" id="SSF47384">
    <property type="entry name" value="Homodimeric domain of signal transducing histidine kinase"/>
    <property type="match status" value="1"/>
</dbReference>
<dbReference type="InterPro" id="IPR005467">
    <property type="entry name" value="His_kinase_dom"/>
</dbReference>
<dbReference type="NCBIfam" id="TIGR00229">
    <property type="entry name" value="sensory_box"/>
    <property type="match status" value="1"/>
</dbReference>
<dbReference type="Pfam" id="PF02518">
    <property type="entry name" value="HATPase_c"/>
    <property type="match status" value="1"/>
</dbReference>
<evidence type="ECO:0000259" key="9">
    <source>
        <dbReference type="PROSITE" id="PS50109"/>
    </source>
</evidence>
<dbReference type="InterPro" id="IPR000014">
    <property type="entry name" value="PAS"/>
</dbReference>
<dbReference type="InterPro" id="IPR004358">
    <property type="entry name" value="Sig_transdc_His_kin-like_C"/>
</dbReference>
<comment type="catalytic activity">
    <reaction evidence="1">
        <text>ATP + protein L-histidine = ADP + protein N-phospho-L-histidine.</text>
        <dbReference type="EC" id="2.7.13.3"/>
    </reaction>
</comment>
<dbReference type="EC" id="2.7.13.3" evidence="2"/>
<dbReference type="FunFam" id="3.30.565.10:FF:000037">
    <property type="entry name" value="Hybrid sensor histidine kinase/response regulator"/>
    <property type="match status" value="1"/>
</dbReference>
<dbReference type="GO" id="GO:0005524">
    <property type="term" value="F:ATP binding"/>
    <property type="evidence" value="ECO:0007669"/>
    <property type="project" value="UniProtKB-KW"/>
</dbReference>
<keyword evidence="5" id="KW-0547">Nucleotide-binding</keyword>
<dbReference type="CDD" id="cd16922">
    <property type="entry name" value="HATPase_EvgS-ArcB-TorS-like"/>
    <property type="match status" value="1"/>
</dbReference>
<dbReference type="AlphaFoldDB" id="W6N7J1"/>
<dbReference type="EMBL" id="CBXI010000023">
    <property type="protein sequence ID" value="CDL91319.1"/>
    <property type="molecule type" value="Genomic_DNA"/>
</dbReference>
<dbReference type="GO" id="GO:0000155">
    <property type="term" value="F:phosphorelay sensor kinase activity"/>
    <property type="evidence" value="ECO:0007669"/>
    <property type="project" value="InterPro"/>
</dbReference>
<keyword evidence="3" id="KW-0597">Phosphoprotein</keyword>
<keyword evidence="11" id="KW-1185">Reference proteome</keyword>
<dbReference type="PROSITE" id="PS50109">
    <property type="entry name" value="HIS_KIN"/>
    <property type="match status" value="1"/>
</dbReference>
<keyword evidence="6 10" id="KW-0418">Kinase</keyword>
<keyword evidence="8" id="KW-0902">Two-component regulatory system</keyword>
<keyword evidence="7" id="KW-0067">ATP-binding</keyword>
<dbReference type="InterPro" id="IPR003594">
    <property type="entry name" value="HATPase_dom"/>
</dbReference>
<evidence type="ECO:0000256" key="8">
    <source>
        <dbReference type="ARBA" id="ARBA00023012"/>
    </source>
</evidence>
<proteinExistence type="predicted"/>
<dbReference type="PANTHER" id="PTHR43547:SF2">
    <property type="entry name" value="HYBRID SIGNAL TRANSDUCTION HISTIDINE KINASE C"/>
    <property type="match status" value="1"/>
</dbReference>
<dbReference type="InterPro" id="IPR036890">
    <property type="entry name" value="HATPase_C_sf"/>
</dbReference>
<evidence type="ECO:0000256" key="6">
    <source>
        <dbReference type="ARBA" id="ARBA00022777"/>
    </source>
</evidence>
<dbReference type="InterPro" id="IPR036097">
    <property type="entry name" value="HisK_dim/P_sf"/>
</dbReference>
<dbReference type="Gene3D" id="3.30.565.10">
    <property type="entry name" value="Histidine kinase-like ATPase, C-terminal domain"/>
    <property type="match status" value="1"/>
</dbReference>
<dbReference type="Pfam" id="PF00512">
    <property type="entry name" value="HisKA"/>
    <property type="match status" value="1"/>
</dbReference>
<dbReference type="PRINTS" id="PR00344">
    <property type="entry name" value="BCTRLSENSOR"/>
</dbReference>
<evidence type="ECO:0000313" key="11">
    <source>
        <dbReference type="Proteomes" id="UP000019482"/>
    </source>
</evidence>